<accession>A0A315UP04</accession>
<gene>
    <name evidence="3" type="ORF">CCH79_00017040</name>
</gene>
<dbReference type="InterPro" id="IPR036236">
    <property type="entry name" value="Znf_C2H2_sf"/>
</dbReference>
<dbReference type="STRING" id="33528.ENSGAFP00000026812"/>
<name>A0A315UP04_GAMAF</name>
<dbReference type="InterPro" id="IPR034736">
    <property type="entry name" value="ZF_C2H2_AKAP95"/>
</dbReference>
<dbReference type="GO" id="GO:0008270">
    <property type="term" value="F:zinc ion binding"/>
    <property type="evidence" value="ECO:0007669"/>
    <property type="project" value="UniProtKB-KW"/>
</dbReference>
<dbReference type="InterPro" id="IPR013087">
    <property type="entry name" value="Znf_C2H2_type"/>
</dbReference>
<comment type="caution">
    <text evidence="3">The sequence shown here is derived from an EMBL/GenBank/DDBJ whole genome shotgun (WGS) entry which is preliminary data.</text>
</comment>
<organism evidence="3 4">
    <name type="scientific">Gambusia affinis</name>
    <name type="common">Western mosquitofish</name>
    <name type="synonym">Heterandria affinis</name>
    <dbReference type="NCBI Taxonomy" id="33528"/>
    <lineage>
        <taxon>Eukaryota</taxon>
        <taxon>Metazoa</taxon>
        <taxon>Chordata</taxon>
        <taxon>Craniata</taxon>
        <taxon>Vertebrata</taxon>
        <taxon>Euteleostomi</taxon>
        <taxon>Actinopterygii</taxon>
        <taxon>Neopterygii</taxon>
        <taxon>Teleostei</taxon>
        <taxon>Neoteleostei</taxon>
        <taxon>Acanthomorphata</taxon>
        <taxon>Ovalentaria</taxon>
        <taxon>Atherinomorphae</taxon>
        <taxon>Cyprinodontiformes</taxon>
        <taxon>Poeciliidae</taxon>
        <taxon>Poeciliinae</taxon>
        <taxon>Gambusia</taxon>
    </lineage>
</organism>
<dbReference type="AlphaFoldDB" id="A0A315UP04"/>
<evidence type="ECO:0000313" key="4">
    <source>
        <dbReference type="Proteomes" id="UP000250572"/>
    </source>
</evidence>
<dbReference type="Proteomes" id="UP000250572">
    <property type="component" value="Unassembled WGS sequence"/>
</dbReference>
<keyword evidence="1" id="KW-0862">Zinc</keyword>
<dbReference type="PROSITE" id="PS00028">
    <property type="entry name" value="ZINC_FINGER_C2H2_1"/>
    <property type="match status" value="1"/>
</dbReference>
<dbReference type="PROSITE" id="PS51799">
    <property type="entry name" value="ZF_C2H2_AKAP95"/>
    <property type="match status" value="1"/>
</dbReference>
<keyword evidence="4" id="KW-1185">Reference proteome</keyword>
<evidence type="ECO:0000256" key="1">
    <source>
        <dbReference type="PROSITE-ProRule" id="PRU01140"/>
    </source>
</evidence>
<protein>
    <recommendedName>
        <fullName evidence="2">C2H2 AKAP95-type domain-containing protein</fullName>
    </recommendedName>
</protein>
<feature type="domain" description="C2H2 AKAP95-type" evidence="2">
    <location>
        <begin position="9"/>
        <end position="31"/>
    </location>
</feature>
<dbReference type="EMBL" id="NHOQ01002897">
    <property type="protein sequence ID" value="PWA14012.1"/>
    <property type="molecule type" value="Genomic_DNA"/>
</dbReference>
<keyword evidence="1" id="KW-0863">Zinc-finger</keyword>
<proteinExistence type="inferred from homology"/>
<keyword evidence="1" id="KW-0479">Metal-binding</keyword>
<reference evidence="3 4" key="1">
    <citation type="journal article" date="2018" name="G3 (Bethesda)">
        <title>A High-Quality Reference Genome for the Invasive Mosquitofish Gambusia affinis Using a Chicago Library.</title>
        <authorList>
            <person name="Hoffberg S.L."/>
            <person name="Troendle N.J."/>
            <person name="Glenn T.C."/>
            <person name="Mahmud O."/>
            <person name="Louha S."/>
            <person name="Chalopin D."/>
            <person name="Bennetzen J.L."/>
            <person name="Mauricio R."/>
        </authorList>
    </citation>
    <scope>NUCLEOTIDE SEQUENCE [LARGE SCALE GENOMIC DNA]</scope>
    <source>
        <strain evidence="3">NE01/NJP1002.9</strain>
        <tissue evidence="3">Muscle</tissue>
    </source>
</reference>
<sequence length="66" mass="7602">MCSRCPITCDLCDVELSNAQELEEHLDSRTHWDTLEHIQRSSSYDDMAIAFLQAREHPAQIHITSC</sequence>
<evidence type="ECO:0000313" key="3">
    <source>
        <dbReference type="EMBL" id="PWA14012.1"/>
    </source>
</evidence>
<comment type="similarity">
    <text evidence="1">Belongs to the AKAP95 family.</text>
</comment>
<dbReference type="SUPFAM" id="SSF57667">
    <property type="entry name" value="beta-beta-alpha zinc fingers"/>
    <property type="match status" value="1"/>
</dbReference>
<evidence type="ECO:0000259" key="2">
    <source>
        <dbReference type="PROSITE" id="PS51799"/>
    </source>
</evidence>
<dbReference type="Pfam" id="PF12874">
    <property type="entry name" value="zf-met"/>
    <property type="match status" value="1"/>
</dbReference>